<dbReference type="InterPro" id="IPR050342">
    <property type="entry name" value="HMGB"/>
</dbReference>
<feature type="DNA-binding region" description="HMG box" evidence="2">
    <location>
        <begin position="287"/>
        <end position="358"/>
    </location>
</feature>
<dbReference type="PANTHER" id="PTHR48112:SF22">
    <property type="entry name" value="MITOCHONDRIAL TRANSCRIPTION FACTOR A, ISOFORM B"/>
    <property type="match status" value="1"/>
</dbReference>
<dbReference type="SUPFAM" id="SSF47095">
    <property type="entry name" value="HMG-box"/>
    <property type="match status" value="2"/>
</dbReference>
<evidence type="ECO:0000313" key="5">
    <source>
        <dbReference type="EMBL" id="KAG0662263.1"/>
    </source>
</evidence>
<accession>A0A9P6W1R0</accession>
<dbReference type="Proteomes" id="UP000777482">
    <property type="component" value="Unassembled WGS sequence"/>
</dbReference>
<keyword evidence="2" id="KW-0539">Nucleus</keyword>
<dbReference type="InterPro" id="IPR036910">
    <property type="entry name" value="HMG_box_dom_sf"/>
</dbReference>
<dbReference type="GO" id="GO:0005634">
    <property type="term" value="C:nucleus"/>
    <property type="evidence" value="ECO:0007669"/>
    <property type="project" value="UniProtKB-UniRule"/>
</dbReference>
<keyword evidence="6" id="KW-1185">Reference proteome</keyword>
<feature type="region of interest" description="Disordered" evidence="3">
    <location>
        <begin position="336"/>
        <end position="374"/>
    </location>
</feature>
<dbReference type="PROSITE" id="PS50118">
    <property type="entry name" value="HMG_BOX_2"/>
    <property type="match status" value="1"/>
</dbReference>
<dbReference type="Pfam" id="PF00505">
    <property type="entry name" value="HMG_box"/>
    <property type="match status" value="1"/>
</dbReference>
<keyword evidence="1 2" id="KW-0238">DNA-binding</keyword>
<reference evidence="5 6" key="1">
    <citation type="submission" date="2020-11" db="EMBL/GenBank/DDBJ databases">
        <title>Kefir isolates.</title>
        <authorList>
            <person name="Marcisauskas S."/>
            <person name="Kim Y."/>
            <person name="Blasche S."/>
        </authorList>
    </citation>
    <scope>NUCLEOTIDE SEQUENCE [LARGE SCALE GENOMIC DNA]</scope>
    <source>
        <strain evidence="5 6">KR</strain>
    </source>
</reference>
<name>A0A9P6W1R0_RHOMI</name>
<evidence type="ECO:0000256" key="2">
    <source>
        <dbReference type="PROSITE-ProRule" id="PRU00267"/>
    </source>
</evidence>
<organism evidence="5 6">
    <name type="scientific">Rhodotorula mucilaginosa</name>
    <name type="common">Yeast</name>
    <name type="synonym">Rhodotorula rubra</name>
    <dbReference type="NCBI Taxonomy" id="5537"/>
    <lineage>
        <taxon>Eukaryota</taxon>
        <taxon>Fungi</taxon>
        <taxon>Dikarya</taxon>
        <taxon>Basidiomycota</taxon>
        <taxon>Pucciniomycotina</taxon>
        <taxon>Microbotryomycetes</taxon>
        <taxon>Sporidiobolales</taxon>
        <taxon>Sporidiobolaceae</taxon>
        <taxon>Rhodotorula</taxon>
    </lineage>
</organism>
<evidence type="ECO:0000256" key="1">
    <source>
        <dbReference type="ARBA" id="ARBA00023125"/>
    </source>
</evidence>
<evidence type="ECO:0000313" key="6">
    <source>
        <dbReference type="Proteomes" id="UP000777482"/>
    </source>
</evidence>
<dbReference type="GO" id="GO:0003677">
    <property type="term" value="F:DNA binding"/>
    <property type="evidence" value="ECO:0007669"/>
    <property type="project" value="UniProtKB-UniRule"/>
</dbReference>
<feature type="compositionally biased region" description="Basic and acidic residues" evidence="3">
    <location>
        <begin position="349"/>
        <end position="361"/>
    </location>
</feature>
<dbReference type="OrthoDB" id="5550281at2759"/>
<proteinExistence type="predicted"/>
<feature type="compositionally biased region" description="Basic and acidic residues" evidence="3">
    <location>
        <begin position="119"/>
        <end position="129"/>
    </location>
</feature>
<dbReference type="AlphaFoldDB" id="A0A9P6W1R0"/>
<feature type="compositionally biased region" description="Basic and acidic residues" evidence="3">
    <location>
        <begin position="81"/>
        <end position="109"/>
    </location>
</feature>
<feature type="region of interest" description="Disordered" evidence="3">
    <location>
        <begin position="56"/>
        <end position="138"/>
    </location>
</feature>
<protein>
    <submittedName>
        <fullName evidence="5">Exp1-like protein</fullName>
    </submittedName>
</protein>
<gene>
    <name evidence="5" type="primary">EXP1</name>
    <name evidence="5" type="ORF">C6P46_003449</name>
</gene>
<dbReference type="SMART" id="SM00398">
    <property type="entry name" value="HMG"/>
    <property type="match status" value="2"/>
</dbReference>
<comment type="caution">
    <text evidence="5">The sequence shown here is derived from an EMBL/GenBank/DDBJ whole genome shotgun (WGS) entry which is preliminary data.</text>
</comment>
<evidence type="ECO:0000256" key="3">
    <source>
        <dbReference type="SAM" id="MobiDB-lite"/>
    </source>
</evidence>
<dbReference type="PANTHER" id="PTHR48112">
    <property type="entry name" value="HIGH MOBILITY GROUP PROTEIN DSP1"/>
    <property type="match status" value="1"/>
</dbReference>
<sequence length="374" mass="42148">MALLRALARSAATTTATAARTSLLVARASAAHGPHHRLAISALAFAQHQSRLLSTSDLVSDSSKTKAKASVGSIGSGQGGRADKDKAKADAAKDKRAKEKERKEKEKQKKQQQRIKAKEHREKEKEKKRQSSRPLPVCERQLKLTQLPTSVRERERARALRLKAREDKKKSSTRTLLRPPKVPHNSWQIFFDEFIAEKKRSLAPGEKLATVPILTQEAAPQYRALDDEARHALQQRYQAARDAYPAILDAWQKTLTPEMIRQENTVRANRRKAGLSRKRALRIDGEPKRPITPYFRFCNEIRAEGSNSSVLQGETDITKQSTLLAQAWKALTEDERKPYHDAYAGAQEQYKRDKAEWDAEQQRTASLQSSSSSS</sequence>
<feature type="domain" description="HMG box" evidence="4">
    <location>
        <begin position="287"/>
        <end position="358"/>
    </location>
</feature>
<dbReference type="Gene3D" id="1.10.30.10">
    <property type="entry name" value="High mobility group box domain"/>
    <property type="match status" value="2"/>
</dbReference>
<dbReference type="EMBL" id="PUHQ01000028">
    <property type="protein sequence ID" value="KAG0662263.1"/>
    <property type="molecule type" value="Genomic_DNA"/>
</dbReference>
<evidence type="ECO:0000259" key="4">
    <source>
        <dbReference type="PROSITE" id="PS50118"/>
    </source>
</evidence>
<dbReference type="InterPro" id="IPR009071">
    <property type="entry name" value="HMG_box_dom"/>
</dbReference>